<dbReference type="Proteomes" id="UP000095727">
    <property type="component" value="Unassembled WGS sequence"/>
</dbReference>
<sequence length="178" mass="20780">MSIKRLNKEYCCSPSAKQYAHVLYELGISKEAVGETEKLFEEVPVLEETFASPVVPMREKLSSIDKIFPEEIKNFLKVVCRNQRMSEISQILFAYDRYCKMQEGIQMATLTCVEAPDEKRLEKIREFLCEKYHKTDVKIEIVKDPALLGGFILKTGDDEYDWSLKGRLSRLEQKLTWR</sequence>
<evidence type="ECO:0000313" key="8">
    <source>
        <dbReference type="EMBL" id="CUM90921.1"/>
    </source>
</evidence>
<evidence type="ECO:0000256" key="4">
    <source>
        <dbReference type="ARBA" id="ARBA00023065"/>
    </source>
</evidence>
<evidence type="ECO:0000256" key="2">
    <source>
        <dbReference type="ARBA" id="ARBA00022448"/>
    </source>
</evidence>
<evidence type="ECO:0000256" key="1">
    <source>
        <dbReference type="ARBA" id="ARBA00004370"/>
    </source>
</evidence>
<dbReference type="NCBIfam" id="TIGR01145">
    <property type="entry name" value="ATP_synt_delta"/>
    <property type="match status" value="1"/>
</dbReference>
<keyword evidence="5 7" id="KW-0472">Membrane</keyword>
<keyword evidence="7" id="KW-1003">Cell membrane</keyword>
<dbReference type="PRINTS" id="PR00125">
    <property type="entry name" value="ATPASEDELTA"/>
</dbReference>
<keyword evidence="3 7" id="KW-0375">Hydrogen ion transport</keyword>
<comment type="similarity">
    <text evidence="7">Belongs to the ATPase delta chain family.</text>
</comment>
<dbReference type="InterPro" id="IPR000711">
    <property type="entry name" value="ATPase_OSCP/dsu"/>
</dbReference>
<protein>
    <recommendedName>
        <fullName evidence="7">ATP synthase subunit delta</fullName>
    </recommendedName>
    <alternativeName>
        <fullName evidence="7">ATP synthase F(1) sector subunit delta</fullName>
    </alternativeName>
    <alternativeName>
        <fullName evidence="7">F-type ATPase subunit delta</fullName>
        <shortName evidence="7">F-ATPase subunit delta</shortName>
    </alternativeName>
</protein>
<keyword evidence="2 7" id="KW-0813">Transport</keyword>
<gene>
    <name evidence="8" type="primary">atpH_2</name>
    <name evidence="7" type="synonym">atpH</name>
    <name evidence="8" type="ORF">ERS852574_01502</name>
</gene>
<keyword evidence="4 7" id="KW-0406">Ion transport</keyword>
<dbReference type="InterPro" id="IPR026015">
    <property type="entry name" value="ATP_synth_OSCP/delta_N_sf"/>
</dbReference>
<dbReference type="AlphaFoldDB" id="A0A173SKM7"/>
<comment type="function">
    <text evidence="7">F(1)F(0) ATP synthase produces ATP from ADP in the presence of a proton or sodium gradient. F-type ATPases consist of two structural domains, F(1) containing the extramembraneous catalytic core and F(0) containing the membrane proton channel, linked together by a central stalk and a peripheral stalk. During catalysis, ATP synthesis in the catalytic domain of F(1) is coupled via a rotary mechanism of the central stalk subunits to proton translocation.</text>
</comment>
<dbReference type="HAMAP" id="MF_01416">
    <property type="entry name" value="ATP_synth_delta_bact"/>
    <property type="match status" value="1"/>
</dbReference>
<evidence type="ECO:0000256" key="7">
    <source>
        <dbReference type="HAMAP-Rule" id="MF_01416"/>
    </source>
</evidence>
<dbReference type="PANTHER" id="PTHR11910">
    <property type="entry name" value="ATP SYNTHASE DELTA CHAIN"/>
    <property type="match status" value="1"/>
</dbReference>
<dbReference type="RefSeq" id="WP_008374375.1">
    <property type="nucleotide sequence ID" value="NZ_CP070062.1"/>
</dbReference>
<keyword evidence="6 7" id="KW-0066">ATP synthesis</keyword>
<organism evidence="8 9">
    <name type="scientific">Coprococcus comes</name>
    <dbReference type="NCBI Taxonomy" id="410072"/>
    <lineage>
        <taxon>Bacteria</taxon>
        <taxon>Bacillati</taxon>
        <taxon>Bacillota</taxon>
        <taxon>Clostridia</taxon>
        <taxon>Lachnospirales</taxon>
        <taxon>Lachnospiraceae</taxon>
        <taxon>Coprococcus</taxon>
    </lineage>
</organism>
<evidence type="ECO:0000256" key="5">
    <source>
        <dbReference type="ARBA" id="ARBA00023136"/>
    </source>
</evidence>
<comment type="function">
    <text evidence="7">This protein is part of the stalk that links CF(0) to CF(1). It either transmits conformational changes from CF(0) to CF(1) or is implicated in proton conduction.</text>
</comment>
<dbReference type="GO" id="GO:0005886">
    <property type="term" value="C:plasma membrane"/>
    <property type="evidence" value="ECO:0007669"/>
    <property type="project" value="UniProtKB-SubCell"/>
</dbReference>
<dbReference type="Gene3D" id="1.10.520.20">
    <property type="entry name" value="N-terminal domain of the delta subunit of the F1F0-ATP synthase"/>
    <property type="match status" value="1"/>
</dbReference>
<evidence type="ECO:0000313" key="9">
    <source>
        <dbReference type="Proteomes" id="UP000095727"/>
    </source>
</evidence>
<dbReference type="Pfam" id="PF00213">
    <property type="entry name" value="OSCP"/>
    <property type="match status" value="1"/>
</dbReference>
<dbReference type="EMBL" id="CYXR01000009">
    <property type="protein sequence ID" value="CUM90921.1"/>
    <property type="molecule type" value="Genomic_DNA"/>
</dbReference>
<dbReference type="GeneID" id="92825481"/>
<keyword evidence="7" id="KW-0139">CF(1)</keyword>
<dbReference type="SUPFAM" id="SSF47928">
    <property type="entry name" value="N-terminal domain of the delta subunit of the F1F0-ATP synthase"/>
    <property type="match status" value="1"/>
</dbReference>
<dbReference type="GO" id="GO:0046933">
    <property type="term" value="F:proton-transporting ATP synthase activity, rotational mechanism"/>
    <property type="evidence" value="ECO:0007669"/>
    <property type="project" value="UniProtKB-UniRule"/>
</dbReference>
<accession>A0A173SKM7</accession>
<proteinExistence type="inferred from homology"/>
<evidence type="ECO:0000256" key="6">
    <source>
        <dbReference type="ARBA" id="ARBA00023310"/>
    </source>
</evidence>
<reference evidence="8 9" key="1">
    <citation type="submission" date="2015-09" db="EMBL/GenBank/DDBJ databases">
        <authorList>
            <consortium name="Pathogen Informatics"/>
        </authorList>
    </citation>
    <scope>NUCLEOTIDE SEQUENCE [LARGE SCALE GENOMIC DNA]</scope>
    <source>
        <strain evidence="8 9">2789STDY5834962</strain>
    </source>
</reference>
<comment type="subcellular location">
    <subcellularLocation>
        <location evidence="7">Cell membrane</location>
        <topology evidence="7">Peripheral membrane protein</topology>
    </subcellularLocation>
    <subcellularLocation>
        <location evidence="1">Membrane</location>
    </subcellularLocation>
</comment>
<evidence type="ECO:0000256" key="3">
    <source>
        <dbReference type="ARBA" id="ARBA00022781"/>
    </source>
</evidence>
<dbReference type="GO" id="GO:0045259">
    <property type="term" value="C:proton-transporting ATP synthase complex"/>
    <property type="evidence" value="ECO:0007669"/>
    <property type="project" value="UniProtKB-KW"/>
</dbReference>
<name>A0A173SKM7_9FIRM</name>